<accession>A0A8D8XBW1</accession>
<organism evidence="2">
    <name type="scientific">Cacopsylla melanoneura</name>
    <dbReference type="NCBI Taxonomy" id="428564"/>
    <lineage>
        <taxon>Eukaryota</taxon>
        <taxon>Metazoa</taxon>
        <taxon>Ecdysozoa</taxon>
        <taxon>Arthropoda</taxon>
        <taxon>Hexapoda</taxon>
        <taxon>Insecta</taxon>
        <taxon>Pterygota</taxon>
        <taxon>Neoptera</taxon>
        <taxon>Paraneoptera</taxon>
        <taxon>Hemiptera</taxon>
        <taxon>Sternorrhyncha</taxon>
        <taxon>Psylloidea</taxon>
        <taxon>Psyllidae</taxon>
        <taxon>Psyllinae</taxon>
        <taxon>Cacopsylla</taxon>
    </lineage>
</organism>
<evidence type="ECO:0000256" key="1">
    <source>
        <dbReference type="SAM" id="MobiDB-lite"/>
    </source>
</evidence>
<protein>
    <submittedName>
        <fullName evidence="2">Uncharacterized protein</fullName>
    </submittedName>
</protein>
<name>A0A8D8XBW1_9HEMI</name>
<feature type="region of interest" description="Disordered" evidence="1">
    <location>
        <begin position="74"/>
        <end position="103"/>
    </location>
</feature>
<feature type="compositionally biased region" description="Polar residues" evidence="1">
    <location>
        <begin position="83"/>
        <end position="103"/>
    </location>
</feature>
<evidence type="ECO:0000313" key="2">
    <source>
        <dbReference type="EMBL" id="CAG6691247.1"/>
    </source>
</evidence>
<sequence length="103" mass="11355">MRSGSNNEIGSDSTLLSHYYCFYKVDFRLNNNDIGSDIIRLAAQHPKGIEIGGVYPLNEKRNLPSMLSPLHHKAYGPPKLSGAGNNPLQISNTVTSKKSTFLH</sequence>
<dbReference type="AlphaFoldDB" id="A0A8D8XBW1"/>
<dbReference type="EMBL" id="HBUF01301735">
    <property type="protein sequence ID" value="CAG6691247.1"/>
    <property type="molecule type" value="Transcribed_RNA"/>
</dbReference>
<reference evidence="2" key="1">
    <citation type="submission" date="2021-05" db="EMBL/GenBank/DDBJ databases">
        <authorList>
            <person name="Alioto T."/>
            <person name="Alioto T."/>
            <person name="Gomez Garrido J."/>
        </authorList>
    </citation>
    <scope>NUCLEOTIDE SEQUENCE</scope>
</reference>
<proteinExistence type="predicted"/>